<gene>
    <name evidence="2" type="ORF">CEPIT_LOCUS19233</name>
</gene>
<dbReference type="Pfam" id="PF04970">
    <property type="entry name" value="LRAT"/>
    <property type="match status" value="1"/>
</dbReference>
<dbReference type="EMBL" id="CAMAPF010000173">
    <property type="protein sequence ID" value="CAH9110695.1"/>
    <property type="molecule type" value="Genomic_DNA"/>
</dbReference>
<keyword evidence="3" id="KW-1185">Reference proteome</keyword>
<name>A0AAV0DYK5_9ASTE</name>
<dbReference type="PANTHER" id="PTHR46137">
    <property type="entry name" value="OS05G0310600 PROTEIN"/>
    <property type="match status" value="1"/>
</dbReference>
<dbReference type="Proteomes" id="UP001152523">
    <property type="component" value="Unassembled WGS sequence"/>
</dbReference>
<evidence type="ECO:0000313" key="3">
    <source>
        <dbReference type="Proteomes" id="UP001152523"/>
    </source>
</evidence>
<dbReference type="InterPro" id="IPR007053">
    <property type="entry name" value="LRAT_dom"/>
</dbReference>
<reference evidence="2" key="1">
    <citation type="submission" date="2022-07" db="EMBL/GenBank/DDBJ databases">
        <authorList>
            <person name="Macas J."/>
            <person name="Novak P."/>
            <person name="Neumann P."/>
        </authorList>
    </citation>
    <scope>NUCLEOTIDE SEQUENCE</scope>
</reference>
<dbReference type="PANTHER" id="PTHR46137:SF7">
    <property type="entry name" value="LRAT DOMAIN-CONTAINING PROTEIN"/>
    <property type="match status" value="1"/>
</dbReference>
<comment type="caution">
    <text evidence="2">The sequence shown here is derived from an EMBL/GenBank/DDBJ whole genome shotgun (WGS) entry which is preliminary data.</text>
</comment>
<dbReference type="Gene3D" id="3.90.1720.10">
    <property type="entry name" value="endopeptidase domain like (from Nostoc punctiforme)"/>
    <property type="match status" value="1"/>
</dbReference>
<sequence>MGFLSQRVERSELAAGDHIYTWRAGFVYAHHGIYVGGKKVVHFTATEGSTDATTRLFAVCTSSSICPTVCTNQDIPDCGFHKSSGVFLSCLDCFLGNGLLYRFEYGQRSLVLLAKLRGGTCTTAESDPPETVIRRAMDSFTTDLESMISLTGTVKILPNTVKQDTSSILQKLIKWLAD</sequence>
<proteinExistence type="predicted"/>
<evidence type="ECO:0000313" key="2">
    <source>
        <dbReference type="EMBL" id="CAH9110695.1"/>
    </source>
</evidence>
<dbReference type="AlphaFoldDB" id="A0AAV0DYK5"/>
<protein>
    <recommendedName>
        <fullName evidence="1">LRAT domain-containing protein</fullName>
    </recommendedName>
</protein>
<feature type="domain" description="LRAT" evidence="1">
    <location>
        <begin position="20"/>
        <end position="160"/>
    </location>
</feature>
<accession>A0AAV0DYK5</accession>
<dbReference type="PROSITE" id="PS51934">
    <property type="entry name" value="LRAT"/>
    <property type="match status" value="1"/>
</dbReference>
<evidence type="ECO:0000259" key="1">
    <source>
        <dbReference type="PROSITE" id="PS51934"/>
    </source>
</evidence>
<organism evidence="2 3">
    <name type="scientific">Cuscuta epithymum</name>
    <dbReference type="NCBI Taxonomy" id="186058"/>
    <lineage>
        <taxon>Eukaryota</taxon>
        <taxon>Viridiplantae</taxon>
        <taxon>Streptophyta</taxon>
        <taxon>Embryophyta</taxon>
        <taxon>Tracheophyta</taxon>
        <taxon>Spermatophyta</taxon>
        <taxon>Magnoliopsida</taxon>
        <taxon>eudicotyledons</taxon>
        <taxon>Gunneridae</taxon>
        <taxon>Pentapetalae</taxon>
        <taxon>asterids</taxon>
        <taxon>lamiids</taxon>
        <taxon>Solanales</taxon>
        <taxon>Convolvulaceae</taxon>
        <taxon>Cuscuteae</taxon>
        <taxon>Cuscuta</taxon>
        <taxon>Cuscuta subgen. Cuscuta</taxon>
    </lineage>
</organism>